<dbReference type="Proteomes" id="UP000254101">
    <property type="component" value="Unassembled WGS sequence"/>
</dbReference>
<feature type="transmembrane region" description="Helical" evidence="1">
    <location>
        <begin position="28"/>
        <end position="47"/>
    </location>
</feature>
<feature type="transmembrane region" description="Helical" evidence="1">
    <location>
        <begin position="81"/>
        <end position="104"/>
    </location>
</feature>
<dbReference type="AlphaFoldDB" id="A0A395LJ87"/>
<evidence type="ECO:0000313" key="2">
    <source>
        <dbReference type="EMBL" id="RDS76982.1"/>
    </source>
</evidence>
<gene>
    <name evidence="2" type="ORF">DL238_04750</name>
</gene>
<keyword evidence="1" id="KW-0472">Membrane</keyword>
<dbReference type="EMBL" id="QRBB01000001">
    <property type="protein sequence ID" value="RDS76982.1"/>
    <property type="molecule type" value="Genomic_DNA"/>
</dbReference>
<feature type="transmembrane region" description="Helical" evidence="1">
    <location>
        <begin position="54"/>
        <end position="75"/>
    </location>
</feature>
<feature type="transmembrane region" description="Helical" evidence="1">
    <location>
        <begin position="116"/>
        <end position="136"/>
    </location>
</feature>
<comment type="caution">
    <text evidence="2">The sequence shown here is derived from an EMBL/GenBank/DDBJ whole genome shotgun (WGS) entry which is preliminary data.</text>
</comment>
<keyword evidence="1" id="KW-0812">Transmembrane</keyword>
<proteinExistence type="predicted"/>
<dbReference type="RefSeq" id="WP_115491205.1">
    <property type="nucleotide sequence ID" value="NZ_JACHWW010000001.1"/>
</dbReference>
<protein>
    <submittedName>
        <fullName evidence="2">Uncharacterized protein</fullName>
    </submittedName>
</protein>
<keyword evidence="1" id="KW-1133">Transmembrane helix</keyword>
<sequence>MMLFFAQAALLFVAALLACTRGGGPEKLIASVLMLWFVGNAIVRSFIGISPYRSFEVWIFATDLVALGIFVAVALKADRYWTLWLASSQLIAVIGHLLGLVGLTHHPLVYSIFTRLPFWLDIMLLLFGALGARSPAGVRIDGSDRTGHIRTR</sequence>
<evidence type="ECO:0000256" key="1">
    <source>
        <dbReference type="SAM" id="Phobius"/>
    </source>
</evidence>
<accession>A0A395LJ87</accession>
<reference evidence="2 3" key="1">
    <citation type="submission" date="2018-07" db="EMBL/GenBank/DDBJ databases">
        <title>Erythrobacter nanhaiensis sp. nov., a novel member of the genus Erythrobacter isolated from the South China Sea.</title>
        <authorList>
            <person name="Chen X."/>
            <person name="Liu J."/>
        </authorList>
    </citation>
    <scope>NUCLEOTIDE SEQUENCE [LARGE SCALE GENOMIC DNA]</scope>
    <source>
        <strain evidence="2 3">S-5</strain>
    </source>
</reference>
<evidence type="ECO:0000313" key="3">
    <source>
        <dbReference type="Proteomes" id="UP000254101"/>
    </source>
</evidence>
<keyword evidence="3" id="KW-1185">Reference proteome</keyword>
<name>A0A395LJ87_9SPHN</name>
<dbReference type="OrthoDB" id="7391238at2"/>
<organism evidence="2 3">
    <name type="scientific">Alteriqipengyuania lutimaris</name>
    <dbReference type="NCBI Taxonomy" id="1538146"/>
    <lineage>
        <taxon>Bacteria</taxon>
        <taxon>Pseudomonadati</taxon>
        <taxon>Pseudomonadota</taxon>
        <taxon>Alphaproteobacteria</taxon>
        <taxon>Sphingomonadales</taxon>
        <taxon>Erythrobacteraceae</taxon>
        <taxon>Alteriqipengyuania</taxon>
    </lineage>
</organism>